<dbReference type="EMBL" id="QQNB01000001">
    <property type="protein sequence ID" value="RDE06613.1"/>
    <property type="molecule type" value="Genomic_DNA"/>
</dbReference>
<name>A0A369VWW1_9SPHN</name>
<dbReference type="OrthoDB" id="7584725at2"/>
<protein>
    <submittedName>
        <fullName evidence="1">Uncharacterized protein</fullName>
    </submittedName>
</protein>
<accession>A0A369VWW1</accession>
<dbReference type="Proteomes" id="UP000253918">
    <property type="component" value="Unassembled WGS sequence"/>
</dbReference>
<proteinExistence type="predicted"/>
<reference evidence="1 2" key="1">
    <citation type="submission" date="2018-07" db="EMBL/GenBank/DDBJ databases">
        <title>a novel species of Sphingomonas isolated from the rhizosphere soil of Araceae plant.</title>
        <authorList>
            <person name="Zhiyong W."/>
            <person name="Qinglan Z."/>
            <person name="Zhiwei F."/>
            <person name="Ding X."/>
            <person name="Gejiao W."/>
            <person name="Shixue Z."/>
        </authorList>
    </citation>
    <scope>NUCLEOTIDE SEQUENCE [LARGE SCALE GENOMIC DNA]</scope>
    <source>
        <strain evidence="1 2">WZY 27</strain>
    </source>
</reference>
<gene>
    <name evidence="1" type="ORF">DVW87_02610</name>
</gene>
<evidence type="ECO:0000313" key="1">
    <source>
        <dbReference type="EMBL" id="RDE06613.1"/>
    </source>
</evidence>
<organism evidence="1 2">
    <name type="scientific">Sphingomonas aracearum</name>
    <dbReference type="NCBI Taxonomy" id="2283317"/>
    <lineage>
        <taxon>Bacteria</taxon>
        <taxon>Pseudomonadati</taxon>
        <taxon>Pseudomonadota</taxon>
        <taxon>Alphaproteobacteria</taxon>
        <taxon>Sphingomonadales</taxon>
        <taxon>Sphingomonadaceae</taxon>
        <taxon>Sphingomonas</taxon>
    </lineage>
</organism>
<dbReference type="RefSeq" id="WP_114686196.1">
    <property type="nucleotide sequence ID" value="NZ_QQNB01000001.1"/>
</dbReference>
<dbReference type="AlphaFoldDB" id="A0A369VWW1"/>
<sequence length="260" mass="28720">MAKVQLTDREYPHIVETGLDRNTHVRVDLFVDLQGDDVERMLHAFGMLQDTPPTEAQRLLLINYVCRHTTRSNTSHCIVWSPTSCTYVSANGPAVDGDRPPVADHCDARDYDRVPFRTVDCTVIALPEGRYNEYLSVRLLDADHVEVSSASPAMIGYLDETPTFGTDPILPFLDADGDFVPPTHFRGVKVTGVMKGPILLGPIQPDGTIRHVVRRWPADVWDACRKVAEGTLPKETLLAAWHAVAPSSDTLNLVGVRLAA</sequence>
<comment type="caution">
    <text evidence="1">The sequence shown here is derived from an EMBL/GenBank/DDBJ whole genome shotgun (WGS) entry which is preliminary data.</text>
</comment>
<keyword evidence="2" id="KW-1185">Reference proteome</keyword>
<evidence type="ECO:0000313" key="2">
    <source>
        <dbReference type="Proteomes" id="UP000253918"/>
    </source>
</evidence>